<feature type="domain" description="Chemokine interleukin-8-like" evidence="5">
    <location>
        <begin position="5"/>
        <end position="63"/>
    </location>
</feature>
<organism evidence="6 7">
    <name type="scientific">Eurystomus gularis</name>
    <dbReference type="NCBI Taxonomy" id="325343"/>
    <lineage>
        <taxon>Eukaryota</taxon>
        <taxon>Metazoa</taxon>
        <taxon>Chordata</taxon>
        <taxon>Craniata</taxon>
        <taxon>Vertebrata</taxon>
        <taxon>Euteleostomi</taxon>
        <taxon>Archelosauria</taxon>
        <taxon>Archosauria</taxon>
        <taxon>Dinosauria</taxon>
        <taxon>Saurischia</taxon>
        <taxon>Theropoda</taxon>
        <taxon>Coelurosauria</taxon>
        <taxon>Aves</taxon>
        <taxon>Neognathae</taxon>
        <taxon>Neoaves</taxon>
        <taxon>Telluraves</taxon>
        <taxon>Coraciimorphae</taxon>
        <taxon>Coraciiformes</taxon>
        <taxon>Coraciidae</taxon>
        <taxon>Eurystomus</taxon>
    </lineage>
</organism>
<evidence type="ECO:0000256" key="1">
    <source>
        <dbReference type="ARBA" id="ARBA00010868"/>
    </source>
</evidence>
<keyword evidence="3" id="KW-1015">Disulfide bond</keyword>
<dbReference type="GO" id="GO:0005615">
    <property type="term" value="C:extracellular space"/>
    <property type="evidence" value="ECO:0007669"/>
    <property type="project" value="UniProtKB-KW"/>
</dbReference>
<dbReference type="EMBL" id="VZZY01006346">
    <property type="protein sequence ID" value="NXW56401.1"/>
    <property type="molecule type" value="Genomic_DNA"/>
</dbReference>
<gene>
    <name evidence="6" type="primary">Ccl4_0</name>
    <name evidence="6" type="ORF">EURGUL_R13823</name>
</gene>
<dbReference type="AlphaFoldDB" id="A0A7L4D3X2"/>
<evidence type="ECO:0000313" key="6">
    <source>
        <dbReference type="EMBL" id="NXW56401.1"/>
    </source>
</evidence>
<comment type="subcellular location">
    <subcellularLocation>
        <location evidence="4">Secreted</location>
    </subcellularLocation>
</comment>
<keyword evidence="7" id="KW-1185">Reference proteome</keyword>
<dbReference type="OrthoDB" id="9892424at2759"/>
<dbReference type="Pfam" id="PF00048">
    <property type="entry name" value="IL8"/>
    <property type="match status" value="1"/>
</dbReference>
<dbReference type="GO" id="GO:0008009">
    <property type="term" value="F:chemokine activity"/>
    <property type="evidence" value="ECO:0007669"/>
    <property type="project" value="InterPro"/>
</dbReference>
<dbReference type="CDD" id="cd00272">
    <property type="entry name" value="Chemokine_CC"/>
    <property type="match status" value="1"/>
</dbReference>
<dbReference type="Gene3D" id="2.40.50.40">
    <property type="match status" value="1"/>
</dbReference>
<evidence type="ECO:0000256" key="2">
    <source>
        <dbReference type="ARBA" id="ARBA00022514"/>
    </source>
</evidence>
<evidence type="ECO:0000313" key="7">
    <source>
        <dbReference type="Proteomes" id="UP000541249"/>
    </source>
</evidence>
<comment type="similarity">
    <text evidence="1 4">Belongs to the intercrine beta (chemokine CC) family.</text>
</comment>
<evidence type="ECO:0000256" key="3">
    <source>
        <dbReference type="ARBA" id="ARBA00023157"/>
    </source>
</evidence>
<evidence type="ECO:0000259" key="5">
    <source>
        <dbReference type="SMART" id="SM00199"/>
    </source>
</evidence>
<sequence length="69" mass="7926">APYAPTECCFSYVQKPLGLNRLTGFYRTPKECFSTAVVFETKNGAKVCANPEMPWVERAVERLQKRKRL</sequence>
<keyword evidence="4" id="KW-0145">Chemotaxis</keyword>
<dbReference type="PANTHER" id="PTHR12015">
    <property type="entry name" value="SMALL INDUCIBLE CYTOKINE A"/>
    <property type="match status" value="1"/>
</dbReference>
<dbReference type="InterPro" id="IPR001811">
    <property type="entry name" value="Chemokine_IL8-like_dom"/>
</dbReference>
<feature type="non-terminal residue" evidence="6">
    <location>
        <position position="1"/>
    </location>
</feature>
<keyword evidence="2 4" id="KW-0202">Cytokine</keyword>
<proteinExistence type="inferred from homology"/>
<evidence type="ECO:0000256" key="4">
    <source>
        <dbReference type="RuleBase" id="RU361150"/>
    </source>
</evidence>
<name>A0A7L4D3X2_9AVES</name>
<comment type="caution">
    <text evidence="6">The sequence shown here is derived from an EMBL/GenBank/DDBJ whole genome shotgun (WGS) entry which is preliminary data.</text>
</comment>
<keyword evidence="4" id="KW-0964">Secreted</keyword>
<dbReference type="GO" id="GO:0006955">
    <property type="term" value="P:immune response"/>
    <property type="evidence" value="ECO:0007669"/>
    <property type="project" value="InterPro"/>
</dbReference>
<reference evidence="6 7" key="1">
    <citation type="submission" date="2019-09" db="EMBL/GenBank/DDBJ databases">
        <title>Bird 10,000 Genomes (B10K) Project - Family phase.</title>
        <authorList>
            <person name="Zhang G."/>
        </authorList>
    </citation>
    <scope>NUCLEOTIDE SEQUENCE [LARGE SCALE GENOMIC DNA]</scope>
    <source>
        <strain evidence="6">B10K-DU-002-51</strain>
        <tissue evidence="6">Muscle</tissue>
    </source>
</reference>
<feature type="non-terminal residue" evidence="6">
    <location>
        <position position="69"/>
    </location>
</feature>
<dbReference type="SUPFAM" id="SSF54117">
    <property type="entry name" value="Interleukin 8-like chemokines"/>
    <property type="match status" value="1"/>
</dbReference>
<dbReference type="InterPro" id="IPR039809">
    <property type="entry name" value="Chemokine_b/g/d"/>
</dbReference>
<dbReference type="Proteomes" id="UP000541249">
    <property type="component" value="Unassembled WGS sequence"/>
</dbReference>
<dbReference type="FunFam" id="2.40.50.40:FF:000002">
    <property type="entry name" value="C-C motif chemokine"/>
    <property type="match status" value="1"/>
</dbReference>
<dbReference type="InterPro" id="IPR000827">
    <property type="entry name" value="Chemokine_CC_CS"/>
</dbReference>
<dbReference type="InterPro" id="IPR036048">
    <property type="entry name" value="Interleukin_8-like_sf"/>
</dbReference>
<accession>A0A7L4D3X2</accession>
<dbReference type="SMART" id="SM00199">
    <property type="entry name" value="SCY"/>
    <property type="match status" value="1"/>
</dbReference>
<dbReference type="PROSITE" id="PS00472">
    <property type="entry name" value="SMALL_CYTOKINES_CC"/>
    <property type="match status" value="1"/>
</dbReference>
<protein>
    <recommendedName>
        <fullName evidence="4">C-C motif chemokine</fullName>
    </recommendedName>
</protein>